<sequence>MSRAKDSWPIRSKYFKLSLDSEIDKNVDRSVGFLALLAEKKSSVDDVLGQAAAASLELVLLAQKLHRRIMSPDKEAQCVAVVAKIALFCLHPGPVEREHLEQVGEKAMRELAVAKAKS</sequence>
<protein>
    <submittedName>
        <fullName evidence="1">Uncharacterized protein</fullName>
    </submittedName>
</protein>
<organism evidence="1">
    <name type="scientific">Cryptomonas curvata</name>
    <dbReference type="NCBI Taxonomy" id="233186"/>
    <lineage>
        <taxon>Eukaryota</taxon>
        <taxon>Cryptophyceae</taxon>
        <taxon>Cryptomonadales</taxon>
        <taxon>Cryptomonadaceae</taxon>
        <taxon>Cryptomonas</taxon>
    </lineage>
</organism>
<dbReference type="AlphaFoldDB" id="A0A7S0M7C9"/>
<dbReference type="EMBL" id="HBEZ01016353">
    <property type="protein sequence ID" value="CAD8631373.1"/>
    <property type="molecule type" value="Transcribed_RNA"/>
</dbReference>
<proteinExistence type="predicted"/>
<evidence type="ECO:0000313" key="1">
    <source>
        <dbReference type="EMBL" id="CAD8631373.1"/>
    </source>
</evidence>
<gene>
    <name evidence="1" type="ORF">CCUR1050_LOCUS9053</name>
</gene>
<name>A0A7S0M7C9_9CRYP</name>
<accession>A0A7S0M7C9</accession>
<reference evidence="1" key="1">
    <citation type="submission" date="2021-01" db="EMBL/GenBank/DDBJ databases">
        <authorList>
            <person name="Corre E."/>
            <person name="Pelletier E."/>
            <person name="Niang G."/>
            <person name="Scheremetjew M."/>
            <person name="Finn R."/>
            <person name="Kale V."/>
            <person name="Holt S."/>
            <person name="Cochrane G."/>
            <person name="Meng A."/>
            <person name="Brown T."/>
            <person name="Cohen L."/>
        </authorList>
    </citation>
    <scope>NUCLEOTIDE SEQUENCE</scope>
    <source>
        <strain evidence="1">CCAP979/52</strain>
    </source>
</reference>